<evidence type="ECO:0008006" key="4">
    <source>
        <dbReference type="Google" id="ProtNLM"/>
    </source>
</evidence>
<accession>A0A1H7GUG2</accession>
<dbReference type="RefSeq" id="WP_074791558.1">
    <property type="nucleotide sequence ID" value="NZ_FOAD01000001.1"/>
</dbReference>
<evidence type="ECO:0000256" key="1">
    <source>
        <dbReference type="SAM" id="Phobius"/>
    </source>
</evidence>
<evidence type="ECO:0000313" key="3">
    <source>
        <dbReference type="Proteomes" id="UP000183894"/>
    </source>
</evidence>
<gene>
    <name evidence="2" type="ORF">SAMN04488691_101369</name>
</gene>
<dbReference type="AlphaFoldDB" id="A0A1H7GUG2"/>
<name>A0A1H7GUG2_HALLR</name>
<evidence type="ECO:0000313" key="2">
    <source>
        <dbReference type="EMBL" id="SEK40270.1"/>
    </source>
</evidence>
<dbReference type="Proteomes" id="UP000183894">
    <property type="component" value="Unassembled WGS sequence"/>
</dbReference>
<keyword evidence="1" id="KW-0812">Transmembrane</keyword>
<proteinExistence type="predicted"/>
<feature type="transmembrane region" description="Helical" evidence="1">
    <location>
        <begin position="225"/>
        <end position="244"/>
    </location>
</feature>
<sequence length="577" mass="58602">MLNGATRTIVNTALPALARLSPVSVDPGNELTQSLAFLTADLDAQTVVDAGYGASVPAGLVGGLLAALVGVPPLTIGLVFLAVAMGATHAIHTAPVWLARLHRTRALGRAPELVGRLVLRMRLEPSVERAAVFAANAGDDALANSLDTHVERARGTPTSGLGEFAAAWRSWFPALDRAAALVETAADVPAGERDRTLERAHEVVRVETHDRLAAFVGEVRGPITAVYAFGVLLPLALVGALPAARVAGVGVGVAHVVALYDIVLPVCLFAAVAWVLVRRPVAFAPLSIDASNPAVEDTRLLAAVAGLVAGGAGFVGANALVAPWAAPLGTVGLASGAALVVGSRPVVKLRERVRAVEDGLSDAMYLVGRAVGEGEAVESALARAAETTPGATGDLLSDAIGVQRRLRVGVVDSFCGDHGVLESLPSPRVASVVTLLGLAAHEGRPAGRAIVSMADQLDALARLDAEARRELATVTETLSNTASVFGPLVAGATVALADGMAPARTLDQSAVTAPLATADLGLAVGVYVLLSAVLLTTLSVGVANGLDRHLVAARVGRALLSATVTFLAAFVAAGTLL</sequence>
<feature type="transmembrane region" description="Helical" evidence="1">
    <location>
        <begin position="558"/>
        <end position="576"/>
    </location>
</feature>
<feature type="transmembrane region" description="Helical" evidence="1">
    <location>
        <begin position="256"/>
        <end position="277"/>
    </location>
</feature>
<feature type="transmembrane region" description="Helical" evidence="1">
    <location>
        <begin position="478"/>
        <end position="500"/>
    </location>
</feature>
<feature type="transmembrane region" description="Helical" evidence="1">
    <location>
        <begin position="74"/>
        <end position="99"/>
    </location>
</feature>
<organism evidence="2 3">
    <name type="scientific">Haloferax larsenii</name>
    <dbReference type="NCBI Taxonomy" id="302484"/>
    <lineage>
        <taxon>Archaea</taxon>
        <taxon>Methanobacteriati</taxon>
        <taxon>Methanobacteriota</taxon>
        <taxon>Stenosarchaea group</taxon>
        <taxon>Halobacteria</taxon>
        <taxon>Halobacteriales</taxon>
        <taxon>Haloferacaceae</taxon>
        <taxon>Haloferax</taxon>
    </lineage>
</organism>
<feature type="transmembrane region" description="Helical" evidence="1">
    <location>
        <begin position="324"/>
        <end position="342"/>
    </location>
</feature>
<feature type="transmembrane region" description="Helical" evidence="1">
    <location>
        <begin position="298"/>
        <end position="318"/>
    </location>
</feature>
<reference evidence="2 3" key="1">
    <citation type="submission" date="2016-10" db="EMBL/GenBank/DDBJ databases">
        <authorList>
            <person name="de Groot N.N."/>
        </authorList>
    </citation>
    <scope>NUCLEOTIDE SEQUENCE [LARGE SCALE GENOMIC DNA]</scope>
    <source>
        <strain evidence="2 3">CDM_5</strain>
    </source>
</reference>
<feature type="transmembrane region" description="Helical" evidence="1">
    <location>
        <begin position="520"/>
        <end position="546"/>
    </location>
</feature>
<protein>
    <recommendedName>
        <fullName evidence="4">Type II secretion system (T2SS), protein F</fullName>
    </recommendedName>
</protein>
<keyword evidence="1" id="KW-0472">Membrane</keyword>
<keyword evidence="1" id="KW-1133">Transmembrane helix</keyword>
<dbReference type="EMBL" id="FOAD01000001">
    <property type="protein sequence ID" value="SEK40270.1"/>
    <property type="molecule type" value="Genomic_DNA"/>
</dbReference>
<dbReference type="OrthoDB" id="147060at2157"/>